<dbReference type="OrthoDB" id="9800202at2"/>
<evidence type="ECO:0000313" key="8">
    <source>
        <dbReference type="Proteomes" id="UP000184386"/>
    </source>
</evidence>
<keyword evidence="4 5" id="KW-0472">Membrane</keyword>
<dbReference type="InterPro" id="IPR010652">
    <property type="entry name" value="DUF1232"/>
</dbReference>
<evidence type="ECO:0000256" key="2">
    <source>
        <dbReference type="ARBA" id="ARBA00022692"/>
    </source>
</evidence>
<evidence type="ECO:0000256" key="4">
    <source>
        <dbReference type="ARBA" id="ARBA00023136"/>
    </source>
</evidence>
<comment type="subcellular location">
    <subcellularLocation>
        <location evidence="1">Endomembrane system</location>
        <topology evidence="1">Multi-pass membrane protein</topology>
    </subcellularLocation>
</comment>
<name>A0A1M6TH76_9FIRM</name>
<dbReference type="Proteomes" id="UP000184386">
    <property type="component" value="Unassembled WGS sequence"/>
</dbReference>
<keyword evidence="3 5" id="KW-1133">Transmembrane helix</keyword>
<dbReference type="Pfam" id="PF06803">
    <property type="entry name" value="DUF1232"/>
    <property type="match status" value="1"/>
</dbReference>
<accession>A0A1M6TH76</accession>
<keyword evidence="2 5" id="KW-0812">Transmembrane</keyword>
<protein>
    <recommendedName>
        <fullName evidence="6">DUF1232 domain-containing protein</fullName>
    </recommendedName>
</protein>
<organism evidence="7 8">
    <name type="scientific">Anaerocolumna jejuensis DSM 15929</name>
    <dbReference type="NCBI Taxonomy" id="1121322"/>
    <lineage>
        <taxon>Bacteria</taxon>
        <taxon>Bacillati</taxon>
        <taxon>Bacillota</taxon>
        <taxon>Clostridia</taxon>
        <taxon>Lachnospirales</taxon>
        <taxon>Lachnospiraceae</taxon>
        <taxon>Anaerocolumna</taxon>
    </lineage>
</organism>
<evidence type="ECO:0000256" key="3">
    <source>
        <dbReference type="ARBA" id="ARBA00022989"/>
    </source>
</evidence>
<evidence type="ECO:0000313" key="7">
    <source>
        <dbReference type="EMBL" id="SHK56327.1"/>
    </source>
</evidence>
<proteinExistence type="predicted"/>
<dbReference type="AlphaFoldDB" id="A0A1M6TH76"/>
<dbReference type="GO" id="GO:0012505">
    <property type="term" value="C:endomembrane system"/>
    <property type="evidence" value="ECO:0007669"/>
    <property type="project" value="UniProtKB-SubCell"/>
</dbReference>
<keyword evidence="8" id="KW-1185">Reference proteome</keyword>
<evidence type="ECO:0000256" key="5">
    <source>
        <dbReference type="SAM" id="Phobius"/>
    </source>
</evidence>
<dbReference type="RefSeq" id="WP_073276940.1">
    <property type="nucleotide sequence ID" value="NZ_FRAC01000013.1"/>
</dbReference>
<reference evidence="7 8" key="1">
    <citation type="submission" date="2016-11" db="EMBL/GenBank/DDBJ databases">
        <authorList>
            <person name="Jaros S."/>
            <person name="Januszkiewicz K."/>
            <person name="Wedrychowicz H."/>
        </authorList>
    </citation>
    <scope>NUCLEOTIDE SEQUENCE [LARGE SCALE GENOMIC DNA]</scope>
    <source>
        <strain evidence="7 8">DSM 15929</strain>
    </source>
</reference>
<feature type="domain" description="DUF1232" evidence="6">
    <location>
        <begin position="30"/>
        <end position="65"/>
    </location>
</feature>
<evidence type="ECO:0000256" key="1">
    <source>
        <dbReference type="ARBA" id="ARBA00004127"/>
    </source>
</evidence>
<feature type="transmembrane region" description="Helical" evidence="5">
    <location>
        <begin position="101"/>
        <end position="121"/>
    </location>
</feature>
<sequence length="124" mass="14179">MDLKERARKLKIDIPAVFLALSEKETPILAKLLAGITIAYALSPIDLIPDFIPVLGYLDDIIILPCLIALTVRLIPPAVLVKCRNHAEGLWVDRIPKKWYFALPIVLIWMLVIYLIIKAIWFRH</sequence>
<dbReference type="EMBL" id="FRAC01000013">
    <property type="protein sequence ID" value="SHK56327.1"/>
    <property type="molecule type" value="Genomic_DNA"/>
</dbReference>
<evidence type="ECO:0000259" key="6">
    <source>
        <dbReference type="Pfam" id="PF06803"/>
    </source>
</evidence>
<gene>
    <name evidence="7" type="ORF">SAMN02745136_02803</name>
</gene>
<feature type="transmembrane region" description="Helical" evidence="5">
    <location>
        <begin position="61"/>
        <end position="81"/>
    </location>
</feature>